<name>W9T0F7_9ROSA</name>
<keyword evidence="3" id="KW-1185">Reference proteome</keyword>
<evidence type="ECO:0000256" key="1">
    <source>
        <dbReference type="SAM" id="MobiDB-lite"/>
    </source>
</evidence>
<sequence>MEVYPNNENVLYWLLHQCILIQPIIQLLQLEPSTWWTDSDTNLNDSQAQVILDIGSVQKQVRGWAGPEAHEGEVQIEAQEGPTVKNKVSAAALTKEPPEKGKEIEEKASRESRKRVRPRWLREFVMAERR</sequence>
<gene>
    <name evidence="2" type="ORF">L484_022734</name>
</gene>
<organism evidence="2 3">
    <name type="scientific">Morus notabilis</name>
    <dbReference type="NCBI Taxonomy" id="981085"/>
    <lineage>
        <taxon>Eukaryota</taxon>
        <taxon>Viridiplantae</taxon>
        <taxon>Streptophyta</taxon>
        <taxon>Embryophyta</taxon>
        <taxon>Tracheophyta</taxon>
        <taxon>Spermatophyta</taxon>
        <taxon>Magnoliopsida</taxon>
        <taxon>eudicotyledons</taxon>
        <taxon>Gunneridae</taxon>
        <taxon>Pentapetalae</taxon>
        <taxon>rosids</taxon>
        <taxon>fabids</taxon>
        <taxon>Rosales</taxon>
        <taxon>Moraceae</taxon>
        <taxon>Moreae</taxon>
        <taxon>Morus</taxon>
    </lineage>
</organism>
<evidence type="ECO:0000313" key="3">
    <source>
        <dbReference type="Proteomes" id="UP000030645"/>
    </source>
</evidence>
<protein>
    <submittedName>
        <fullName evidence="2">Uncharacterized protein</fullName>
    </submittedName>
</protein>
<accession>W9T0F7</accession>
<feature type="compositionally biased region" description="Basic and acidic residues" evidence="1">
    <location>
        <begin position="96"/>
        <end position="111"/>
    </location>
</feature>
<dbReference type="AlphaFoldDB" id="W9T0F7"/>
<reference evidence="3" key="1">
    <citation type="submission" date="2013-01" db="EMBL/GenBank/DDBJ databases">
        <title>Draft Genome Sequence of a Mulberry Tree, Morus notabilis C.K. Schneid.</title>
        <authorList>
            <person name="He N."/>
            <person name="Zhao S."/>
        </authorList>
    </citation>
    <scope>NUCLEOTIDE SEQUENCE</scope>
</reference>
<dbReference type="Proteomes" id="UP000030645">
    <property type="component" value="Unassembled WGS sequence"/>
</dbReference>
<proteinExistence type="predicted"/>
<dbReference type="EMBL" id="KE346357">
    <property type="protein sequence ID" value="EXC35181.1"/>
    <property type="molecule type" value="Genomic_DNA"/>
</dbReference>
<evidence type="ECO:0000313" key="2">
    <source>
        <dbReference type="EMBL" id="EXC35181.1"/>
    </source>
</evidence>
<feature type="region of interest" description="Disordered" evidence="1">
    <location>
        <begin position="91"/>
        <end position="115"/>
    </location>
</feature>